<accession>A0A2P5C6A2</accession>
<dbReference type="AlphaFoldDB" id="A0A2P5C6A2"/>
<name>A0A2P5C6A2_PARAD</name>
<evidence type="ECO:0000313" key="2">
    <source>
        <dbReference type="Proteomes" id="UP000237105"/>
    </source>
</evidence>
<dbReference type="Proteomes" id="UP000237105">
    <property type="component" value="Unassembled WGS sequence"/>
</dbReference>
<dbReference type="OrthoDB" id="1937322at2759"/>
<dbReference type="EMBL" id="JXTB01000169">
    <property type="protein sequence ID" value="PON56610.1"/>
    <property type="molecule type" value="Genomic_DNA"/>
</dbReference>
<evidence type="ECO:0000313" key="1">
    <source>
        <dbReference type="EMBL" id="PON56610.1"/>
    </source>
</evidence>
<comment type="caution">
    <text evidence="1">The sequence shown here is derived from an EMBL/GenBank/DDBJ whole genome shotgun (WGS) entry which is preliminary data.</text>
</comment>
<protein>
    <submittedName>
        <fullName evidence="1">Uncharacterized protein</fullName>
    </submittedName>
</protein>
<gene>
    <name evidence="1" type="ORF">PanWU01x14_180230</name>
</gene>
<sequence length="136" mass="15893">MIVDVFIDKTFVDEVNGKKIYGDIDDEDSEDEYKDLEYWDIDYEMSDDDIVITDEFKINNKWVVSSFISQIRSDHVVDISRLEACKTRRHATEMIEGSNEKQFAALYDYGEEIKASNPRSMVEFYTDNSLNGVPMF</sequence>
<proteinExistence type="predicted"/>
<reference evidence="2" key="1">
    <citation type="submission" date="2016-06" db="EMBL/GenBank/DDBJ databases">
        <title>Parallel loss of symbiosis genes in relatives of nitrogen-fixing non-legume Parasponia.</title>
        <authorList>
            <person name="Van Velzen R."/>
            <person name="Holmer R."/>
            <person name="Bu F."/>
            <person name="Rutten L."/>
            <person name="Van Zeijl A."/>
            <person name="Liu W."/>
            <person name="Santuari L."/>
            <person name="Cao Q."/>
            <person name="Sharma T."/>
            <person name="Shen D."/>
            <person name="Roswanjaya Y."/>
            <person name="Wardhani T."/>
            <person name="Kalhor M.S."/>
            <person name="Jansen J."/>
            <person name="Van den Hoogen J."/>
            <person name="Gungor B."/>
            <person name="Hartog M."/>
            <person name="Hontelez J."/>
            <person name="Verver J."/>
            <person name="Yang W.-C."/>
            <person name="Schijlen E."/>
            <person name="Repin R."/>
            <person name="Schilthuizen M."/>
            <person name="Schranz E."/>
            <person name="Heidstra R."/>
            <person name="Miyata K."/>
            <person name="Fedorova E."/>
            <person name="Kohlen W."/>
            <person name="Bisseling T."/>
            <person name="Smit S."/>
            <person name="Geurts R."/>
        </authorList>
    </citation>
    <scope>NUCLEOTIDE SEQUENCE [LARGE SCALE GENOMIC DNA]</scope>
    <source>
        <strain evidence="2">cv. WU1-14</strain>
    </source>
</reference>
<organism evidence="1 2">
    <name type="scientific">Parasponia andersonii</name>
    <name type="common">Sponia andersonii</name>
    <dbReference type="NCBI Taxonomy" id="3476"/>
    <lineage>
        <taxon>Eukaryota</taxon>
        <taxon>Viridiplantae</taxon>
        <taxon>Streptophyta</taxon>
        <taxon>Embryophyta</taxon>
        <taxon>Tracheophyta</taxon>
        <taxon>Spermatophyta</taxon>
        <taxon>Magnoliopsida</taxon>
        <taxon>eudicotyledons</taxon>
        <taxon>Gunneridae</taxon>
        <taxon>Pentapetalae</taxon>
        <taxon>rosids</taxon>
        <taxon>fabids</taxon>
        <taxon>Rosales</taxon>
        <taxon>Cannabaceae</taxon>
        <taxon>Parasponia</taxon>
    </lineage>
</organism>
<keyword evidence="2" id="KW-1185">Reference proteome</keyword>